<comment type="subunit">
    <text evidence="9">Homodimer.</text>
</comment>
<evidence type="ECO:0000256" key="2">
    <source>
        <dbReference type="ARBA" id="ARBA00001933"/>
    </source>
</evidence>
<dbReference type="PANTHER" id="PTHR43713:SF1">
    <property type="entry name" value="GLUTAMATE-1-SEMIALDEHYDE 2,1-AMINOMUTASE 2"/>
    <property type="match status" value="1"/>
</dbReference>
<keyword evidence="6 9" id="KW-0663">Pyridoxal phosphate</keyword>
<keyword evidence="7 9" id="KW-0413">Isomerase</keyword>
<reference evidence="11" key="1">
    <citation type="submission" date="2015-07" db="EMBL/GenBank/DDBJ databases">
        <title>Complete genome sequence and phylogenetic analysis of Limnochorda pilosa.</title>
        <authorList>
            <person name="Watanabe M."/>
            <person name="Kojima H."/>
            <person name="Fukui M."/>
        </authorList>
    </citation>
    <scope>NUCLEOTIDE SEQUENCE [LARGE SCALE GENOMIC DNA]</scope>
    <source>
        <strain evidence="11">HC45</strain>
    </source>
</reference>
<comment type="similarity">
    <text evidence="4 9">Belongs to the class-III pyridoxal-phosphate-dependent aminotransferase family. HemL subfamily.</text>
</comment>
<dbReference type="FunFam" id="3.40.640.10:FF:000021">
    <property type="entry name" value="Glutamate-1-semialdehyde 2,1-aminomutase"/>
    <property type="match status" value="1"/>
</dbReference>
<dbReference type="InterPro" id="IPR015422">
    <property type="entry name" value="PyrdxlP-dep_Trfase_small"/>
</dbReference>
<dbReference type="InterPro" id="IPR015424">
    <property type="entry name" value="PyrdxlP-dep_Trfase"/>
</dbReference>
<dbReference type="InterPro" id="IPR015421">
    <property type="entry name" value="PyrdxlP-dep_Trfase_major"/>
</dbReference>
<evidence type="ECO:0000256" key="1">
    <source>
        <dbReference type="ARBA" id="ARBA00001579"/>
    </source>
</evidence>
<dbReference type="EMBL" id="AP014924">
    <property type="protein sequence ID" value="BAS28841.1"/>
    <property type="molecule type" value="Genomic_DNA"/>
</dbReference>
<sequence length="436" mass="46444">MSHPTRSASTAASEDLFRRALAVASGGVHSPSRSYAAVGGGAPRFMVRGEGAYLFDADGHRYIDYLSGYGAIILGHAPERVVEAVRRVAPDGLLFGTPTPLEVELDERLCQVIPSVDRVRFTASGTEAVMTAIRLARAFTGKTKLVKFDGSYHGHSDPVLVSAGSGFSTLGIADSAGIPPGVMEDVISLPYNQIEPLEEVLFRQGAQVAAVLVEPVVGNFGLVPPKPGYLEALVEQAHAAGALVIFDEVITAFRFGYGAVQDRFGLRPDITVLGKIIGGGMPIGAYGARAEIMDLVAPLGPMYQDGTWAGHPLSMAAGLACLEALREEGLYARLERLGRRLAQGLRDAAGRAGVPVQVHQMGGAIALYFTGEPVDDFAGCERSDSERFARFFRAMLQRGVHLAPSKYEVWFVTAAHTEADVEQTLEAAAEAFRSLD</sequence>
<accession>A0A0K2SP11</accession>
<dbReference type="SUPFAM" id="SSF53383">
    <property type="entry name" value="PLP-dependent transferases"/>
    <property type="match status" value="1"/>
</dbReference>
<dbReference type="STRING" id="1555112.LIP_3012"/>
<keyword evidence="5 9" id="KW-0963">Cytoplasm</keyword>
<keyword evidence="10" id="KW-0808">Transferase</keyword>
<comment type="pathway">
    <text evidence="3">Porphyrin-containing compound metabolism; protoporphyrin-IX biosynthesis; 5-aminolevulinate from L-glutamyl-tRNA(Glu): step 2/2.</text>
</comment>
<keyword evidence="10" id="KW-0032">Aminotransferase</keyword>
<dbReference type="Proteomes" id="UP000065807">
    <property type="component" value="Chromosome"/>
</dbReference>
<evidence type="ECO:0000256" key="9">
    <source>
        <dbReference type="HAMAP-Rule" id="MF_00375"/>
    </source>
</evidence>
<dbReference type="Gene3D" id="3.90.1150.10">
    <property type="entry name" value="Aspartate Aminotransferase, domain 1"/>
    <property type="match status" value="1"/>
</dbReference>
<evidence type="ECO:0000313" key="10">
    <source>
        <dbReference type="EMBL" id="BAS28841.1"/>
    </source>
</evidence>
<dbReference type="EC" id="5.4.3.8" evidence="9"/>
<dbReference type="CDD" id="cd00610">
    <property type="entry name" value="OAT_like"/>
    <property type="match status" value="1"/>
</dbReference>
<dbReference type="GO" id="GO:0005737">
    <property type="term" value="C:cytoplasm"/>
    <property type="evidence" value="ECO:0007669"/>
    <property type="project" value="UniProtKB-SubCell"/>
</dbReference>
<evidence type="ECO:0000256" key="5">
    <source>
        <dbReference type="ARBA" id="ARBA00022490"/>
    </source>
</evidence>
<reference evidence="11" key="2">
    <citation type="journal article" date="2016" name="Int. J. Syst. Evol. Microbiol.">
        <title>Complete genome sequence and cell structure of Limnochorda pilosa, a Gram-negative spore-former within the phylum Firmicutes.</title>
        <authorList>
            <person name="Watanabe M."/>
            <person name="Kojima H."/>
            <person name="Fukui M."/>
        </authorList>
    </citation>
    <scope>NUCLEOTIDE SEQUENCE [LARGE SCALE GENOMIC DNA]</scope>
    <source>
        <strain evidence="11">HC45</strain>
    </source>
</reference>
<gene>
    <name evidence="9" type="primary">hemL</name>
    <name evidence="10" type="ORF">LIP_3012</name>
</gene>
<dbReference type="GO" id="GO:0008483">
    <property type="term" value="F:transaminase activity"/>
    <property type="evidence" value="ECO:0007669"/>
    <property type="project" value="UniProtKB-KW"/>
</dbReference>
<comment type="subcellular location">
    <subcellularLocation>
        <location evidence="9">Cytoplasm</location>
    </subcellularLocation>
</comment>
<evidence type="ECO:0000313" key="11">
    <source>
        <dbReference type="Proteomes" id="UP000065807"/>
    </source>
</evidence>
<organism evidence="10 11">
    <name type="scientific">Limnochorda pilosa</name>
    <dbReference type="NCBI Taxonomy" id="1555112"/>
    <lineage>
        <taxon>Bacteria</taxon>
        <taxon>Bacillati</taxon>
        <taxon>Bacillota</taxon>
        <taxon>Limnochordia</taxon>
        <taxon>Limnochordales</taxon>
        <taxon>Limnochordaceae</taxon>
        <taxon>Limnochorda</taxon>
    </lineage>
</organism>
<dbReference type="PROSITE" id="PS00600">
    <property type="entry name" value="AA_TRANSFER_CLASS_3"/>
    <property type="match status" value="1"/>
</dbReference>
<dbReference type="PANTHER" id="PTHR43713">
    <property type="entry name" value="GLUTAMATE-1-SEMIALDEHYDE 2,1-AMINOMUTASE"/>
    <property type="match status" value="1"/>
</dbReference>
<dbReference type="NCBIfam" id="NF000818">
    <property type="entry name" value="PRK00062.1"/>
    <property type="match status" value="1"/>
</dbReference>
<dbReference type="HAMAP" id="MF_00375">
    <property type="entry name" value="HemL_aminotrans_3"/>
    <property type="match status" value="1"/>
</dbReference>
<proteinExistence type="inferred from homology"/>
<dbReference type="AlphaFoldDB" id="A0A0K2SP11"/>
<dbReference type="GO" id="GO:0042286">
    <property type="term" value="F:glutamate-1-semialdehyde 2,1-aminomutase activity"/>
    <property type="evidence" value="ECO:0007669"/>
    <property type="project" value="UniProtKB-UniRule"/>
</dbReference>
<dbReference type="UniPathway" id="UPA00251">
    <property type="reaction ID" value="UER00317"/>
</dbReference>
<feature type="modified residue" description="N6-(pyridoxal phosphate)lysine" evidence="9">
    <location>
        <position position="275"/>
    </location>
</feature>
<dbReference type="InterPro" id="IPR049704">
    <property type="entry name" value="Aminotrans_3_PPA_site"/>
</dbReference>
<evidence type="ECO:0000256" key="3">
    <source>
        <dbReference type="ARBA" id="ARBA00004819"/>
    </source>
</evidence>
<dbReference type="KEGG" id="lpil:LIP_3012"/>
<dbReference type="InterPro" id="IPR004639">
    <property type="entry name" value="4pyrrol_synth_GluAld_NH2Trfase"/>
</dbReference>
<evidence type="ECO:0000256" key="4">
    <source>
        <dbReference type="ARBA" id="ARBA00008981"/>
    </source>
</evidence>
<dbReference type="Pfam" id="PF00202">
    <property type="entry name" value="Aminotran_3"/>
    <property type="match status" value="1"/>
</dbReference>
<comment type="catalytic activity">
    <reaction evidence="1 9">
        <text>(S)-4-amino-5-oxopentanoate = 5-aminolevulinate</text>
        <dbReference type="Rhea" id="RHEA:14265"/>
        <dbReference type="ChEBI" id="CHEBI:57501"/>
        <dbReference type="ChEBI" id="CHEBI:356416"/>
        <dbReference type="EC" id="5.4.3.8"/>
    </reaction>
</comment>
<evidence type="ECO:0000256" key="7">
    <source>
        <dbReference type="ARBA" id="ARBA00023235"/>
    </source>
</evidence>
<evidence type="ECO:0000256" key="8">
    <source>
        <dbReference type="ARBA" id="ARBA00023244"/>
    </source>
</evidence>
<keyword evidence="8 9" id="KW-0627">Porphyrin biosynthesis</keyword>
<comment type="cofactor">
    <cofactor evidence="2 9">
        <name>pyridoxal 5'-phosphate</name>
        <dbReference type="ChEBI" id="CHEBI:597326"/>
    </cofactor>
</comment>
<dbReference type="GO" id="GO:0006782">
    <property type="term" value="P:protoporphyrinogen IX biosynthetic process"/>
    <property type="evidence" value="ECO:0007669"/>
    <property type="project" value="UniProtKB-UniRule"/>
</dbReference>
<dbReference type="Gene3D" id="3.40.640.10">
    <property type="entry name" value="Type I PLP-dependent aspartate aminotransferase-like (Major domain)"/>
    <property type="match status" value="1"/>
</dbReference>
<dbReference type="PATRIC" id="fig|1555112.3.peg.3059"/>
<dbReference type="GO" id="GO:0030170">
    <property type="term" value="F:pyridoxal phosphate binding"/>
    <property type="evidence" value="ECO:0007669"/>
    <property type="project" value="InterPro"/>
</dbReference>
<dbReference type="InterPro" id="IPR005814">
    <property type="entry name" value="Aminotrans_3"/>
</dbReference>
<name>A0A0K2SP11_LIMPI</name>
<keyword evidence="11" id="KW-1185">Reference proteome</keyword>
<protein>
    <recommendedName>
        <fullName evidence="9">Glutamate-1-semialdehyde 2,1-aminomutase</fullName>
        <shortName evidence="9">GSA</shortName>
        <ecNumber evidence="9">5.4.3.8</ecNumber>
    </recommendedName>
    <alternativeName>
        <fullName evidence="9">Glutamate-1-semialdehyde aminotransferase</fullName>
        <shortName evidence="9">GSA-AT</shortName>
    </alternativeName>
</protein>
<evidence type="ECO:0000256" key="6">
    <source>
        <dbReference type="ARBA" id="ARBA00022898"/>
    </source>
</evidence>